<accession>A0A1I1PJP5</accession>
<dbReference type="PRINTS" id="PR00417">
    <property type="entry name" value="PRTPISMRASEI"/>
</dbReference>
<dbReference type="OrthoDB" id="9803554at2"/>
<evidence type="ECO:0000256" key="11">
    <source>
        <dbReference type="SAM" id="MobiDB-lite"/>
    </source>
</evidence>
<dbReference type="RefSeq" id="WP_074962896.1">
    <property type="nucleotide sequence ID" value="NZ_FOKQ01000035.1"/>
</dbReference>
<evidence type="ECO:0000256" key="4">
    <source>
        <dbReference type="ARBA" id="ARBA00023029"/>
    </source>
</evidence>
<dbReference type="GO" id="GO:0043597">
    <property type="term" value="C:cytoplasmic replication fork"/>
    <property type="evidence" value="ECO:0007669"/>
    <property type="project" value="TreeGrafter"/>
</dbReference>
<dbReference type="InterPro" id="IPR013825">
    <property type="entry name" value="Topo_IA_cen_sub2"/>
</dbReference>
<dbReference type="InterPro" id="IPR003602">
    <property type="entry name" value="Topo_IA_DNA-bd_dom"/>
</dbReference>
<evidence type="ECO:0000256" key="2">
    <source>
        <dbReference type="ARBA" id="ARBA00009446"/>
    </source>
</evidence>
<dbReference type="AlphaFoldDB" id="A0A1I1PJP5"/>
<evidence type="ECO:0000313" key="14">
    <source>
        <dbReference type="EMBL" id="SFD09942.1"/>
    </source>
</evidence>
<dbReference type="CDD" id="cd03362">
    <property type="entry name" value="TOPRIM_TopoIA_TopoIII"/>
    <property type="match status" value="1"/>
</dbReference>
<evidence type="ECO:0000256" key="6">
    <source>
        <dbReference type="ARBA" id="ARBA00023235"/>
    </source>
</evidence>
<dbReference type="EMBL" id="FOKQ01000035">
    <property type="protein sequence ID" value="SFD09942.1"/>
    <property type="molecule type" value="Genomic_DNA"/>
</dbReference>
<dbReference type="InterPro" id="IPR013824">
    <property type="entry name" value="Topo_IA_cen_sub1"/>
</dbReference>
<dbReference type="InterPro" id="IPR006171">
    <property type="entry name" value="TOPRIM_dom"/>
</dbReference>
<protein>
    <recommendedName>
        <fullName evidence="3">DNA topoisomerase</fullName>
        <ecNumber evidence="3">5.6.2.1</ecNumber>
    </recommendedName>
    <alternativeName>
        <fullName evidence="10">Omega-protein</fullName>
    </alternativeName>
    <alternativeName>
        <fullName evidence="9">Relaxing enzyme</fullName>
    </alternativeName>
    <alternativeName>
        <fullName evidence="7">Swivelase</fullName>
    </alternativeName>
    <alternativeName>
        <fullName evidence="8">Untwisting enzyme</fullName>
    </alternativeName>
</protein>
<dbReference type="Pfam" id="PF01131">
    <property type="entry name" value="Topoisom_bac"/>
    <property type="match status" value="1"/>
</dbReference>
<dbReference type="PROSITE" id="PS52039">
    <property type="entry name" value="TOPO_IA_2"/>
    <property type="match status" value="1"/>
</dbReference>
<dbReference type="InterPro" id="IPR000380">
    <property type="entry name" value="Topo_IA"/>
</dbReference>
<dbReference type="PROSITE" id="PS50880">
    <property type="entry name" value="TOPRIM"/>
    <property type="match status" value="1"/>
</dbReference>
<feature type="compositionally biased region" description="Basic and acidic residues" evidence="11">
    <location>
        <begin position="429"/>
        <end position="438"/>
    </location>
</feature>
<proteinExistence type="inferred from homology"/>
<dbReference type="SUPFAM" id="SSF56712">
    <property type="entry name" value="Prokaryotic type I DNA topoisomerase"/>
    <property type="match status" value="1"/>
</dbReference>
<dbReference type="eggNOG" id="COG0550">
    <property type="taxonomic scope" value="Bacteria"/>
</dbReference>
<dbReference type="InterPro" id="IPR034144">
    <property type="entry name" value="TOPRIM_TopoIII"/>
</dbReference>
<evidence type="ECO:0000256" key="5">
    <source>
        <dbReference type="ARBA" id="ARBA00023125"/>
    </source>
</evidence>
<comment type="similarity">
    <text evidence="2">Belongs to the type IA topoisomerase family.</text>
</comment>
<dbReference type="GO" id="GO:0006310">
    <property type="term" value="P:DNA recombination"/>
    <property type="evidence" value="ECO:0007669"/>
    <property type="project" value="TreeGrafter"/>
</dbReference>
<evidence type="ECO:0000259" key="12">
    <source>
        <dbReference type="PROSITE" id="PS50880"/>
    </source>
</evidence>
<dbReference type="EC" id="5.6.2.1" evidence="3"/>
<evidence type="ECO:0000256" key="8">
    <source>
        <dbReference type="ARBA" id="ARBA00031985"/>
    </source>
</evidence>
<dbReference type="Gene3D" id="3.40.50.140">
    <property type="match status" value="1"/>
</dbReference>
<feature type="region of interest" description="Disordered" evidence="11">
    <location>
        <begin position="420"/>
        <end position="450"/>
    </location>
</feature>
<keyword evidence="4" id="KW-0799">Topoisomerase</keyword>
<evidence type="ECO:0000256" key="1">
    <source>
        <dbReference type="ARBA" id="ARBA00000213"/>
    </source>
</evidence>
<evidence type="ECO:0000259" key="13">
    <source>
        <dbReference type="PROSITE" id="PS52039"/>
    </source>
</evidence>
<evidence type="ECO:0000256" key="3">
    <source>
        <dbReference type="ARBA" id="ARBA00012891"/>
    </source>
</evidence>
<sequence length="726" mass="82290">MKKLIICEKPSLAKNVRDAIAHRENVQRVGNKDLYYYESSSYVITFCFGHLLTLGEPEKYIPEGETAVLPIIPANFRLFPNDKDCARQYSLIKKLMDIPEIDGIIHCGDADREGEIIVRNVLRVARNTKPVYRLWLPEQTESTILKALSSLENDNKYDDLANAGYARTFVDWLFGYNLSRYLMQKANVRKGWGVGRVIIPIVDTVYQRELEIRNFVSTPYFQLHGETEKDGIKVTVTDKEKYDTQEQAQLRLTELSSGVYRVGSIDTKKAVVTPPKMFSLDTLQGKLSKDLGMTLDKSMPIIQSLYDKKFITYPRADTEYFADEEKADVFAVADKMNAVYSLDLEHKDSKKIFDSSKVESHSAIRPTLNFPTSESGLSDDEQKVYNTIVKRFCAVFAPPCTVNRTVIVFTDGTHEFKIKGDTPLTPGFRRYEPPKKTDDNDEDNKTLPSFSPGELVSFSWVIDNKMTKAPPRYTIDSLNAYLKAPFAKSSSAQDNDDSPADDSELYEAVKKGMEIGTVATRTGLITKCVKTYKYLDIKQGKYYCTEKGEAFIGYLHQLNIDLFTERNIEFNMMIKSVELGKETMQHSIDKTADEIRRIIAQDVTVSSAQKFTDSNSLGKCPFCGSDILDGTKNFYCSAYKNGCKFVIFKNTYCHFSFVKDGKEINYSKPMSLTKSNCKALLSSGSTTVSIEEKNGKGKYKIGVTFKPDNKHEFVGIERIREKKKEG</sequence>
<dbReference type="SMART" id="SM00493">
    <property type="entry name" value="TOPRIM"/>
    <property type="match status" value="1"/>
</dbReference>
<keyword evidence="6 14" id="KW-0413">Isomerase</keyword>
<dbReference type="Proteomes" id="UP000182192">
    <property type="component" value="Unassembled WGS sequence"/>
</dbReference>
<dbReference type="GO" id="GO:0003917">
    <property type="term" value="F:DNA topoisomerase type I (single strand cut, ATP-independent) activity"/>
    <property type="evidence" value="ECO:0007669"/>
    <property type="project" value="UniProtKB-EC"/>
</dbReference>
<dbReference type="InterPro" id="IPR013497">
    <property type="entry name" value="Topo_IA_cen"/>
</dbReference>
<evidence type="ECO:0000256" key="7">
    <source>
        <dbReference type="ARBA" id="ARBA00030003"/>
    </source>
</evidence>
<dbReference type="SMART" id="SM00436">
    <property type="entry name" value="TOP1Bc"/>
    <property type="match status" value="1"/>
</dbReference>
<dbReference type="InterPro" id="IPR013826">
    <property type="entry name" value="Topo_IA_cen_sub3"/>
</dbReference>
<dbReference type="GO" id="GO:0003677">
    <property type="term" value="F:DNA binding"/>
    <property type="evidence" value="ECO:0007669"/>
    <property type="project" value="UniProtKB-KW"/>
</dbReference>
<dbReference type="GO" id="GO:0006281">
    <property type="term" value="P:DNA repair"/>
    <property type="evidence" value="ECO:0007669"/>
    <property type="project" value="TreeGrafter"/>
</dbReference>
<dbReference type="InterPro" id="IPR023405">
    <property type="entry name" value="Topo_IA_core_domain"/>
</dbReference>
<dbReference type="GO" id="GO:0006265">
    <property type="term" value="P:DNA topological change"/>
    <property type="evidence" value="ECO:0007669"/>
    <property type="project" value="InterPro"/>
</dbReference>
<evidence type="ECO:0000256" key="10">
    <source>
        <dbReference type="ARBA" id="ARBA00032877"/>
    </source>
</evidence>
<feature type="domain" description="Topo IA-type catalytic" evidence="13">
    <location>
        <begin position="157"/>
        <end position="599"/>
    </location>
</feature>
<organism evidence="14 15">
    <name type="scientific">Ruminococcus albus</name>
    <dbReference type="NCBI Taxonomy" id="1264"/>
    <lineage>
        <taxon>Bacteria</taxon>
        <taxon>Bacillati</taxon>
        <taxon>Bacillota</taxon>
        <taxon>Clostridia</taxon>
        <taxon>Eubacteriales</taxon>
        <taxon>Oscillospiraceae</taxon>
        <taxon>Ruminococcus</taxon>
    </lineage>
</organism>
<dbReference type="InterPro" id="IPR003601">
    <property type="entry name" value="Topo_IA_2"/>
</dbReference>
<dbReference type="PANTHER" id="PTHR11390:SF21">
    <property type="entry name" value="DNA TOPOISOMERASE 3-ALPHA"/>
    <property type="match status" value="1"/>
</dbReference>
<dbReference type="Pfam" id="PF01751">
    <property type="entry name" value="Toprim"/>
    <property type="match status" value="1"/>
</dbReference>
<dbReference type="PANTHER" id="PTHR11390">
    <property type="entry name" value="PROKARYOTIC DNA TOPOISOMERASE"/>
    <property type="match status" value="1"/>
</dbReference>
<dbReference type="SMART" id="SM00437">
    <property type="entry name" value="TOP1Ac"/>
    <property type="match status" value="1"/>
</dbReference>
<evidence type="ECO:0000256" key="9">
    <source>
        <dbReference type="ARBA" id="ARBA00032235"/>
    </source>
</evidence>
<evidence type="ECO:0000313" key="15">
    <source>
        <dbReference type="Proteomes" id="UP000182192"/>
    </source>
</evidence>
<dbReference type="Gene3D" id="1.10.290.10">
    <property type="entry name" value="Topoisomerase I, domain 4"/>
    <property type="match status" value="1"/>
</dbReference>
<gene>
    <name evidence="14" type="ORF">SAMN02910406_03089</name>
</gene>
<name>A0A1I1PJP5_RUMAL</name>
<dbReference type="Gene3D" id="2.70.20.10">
    <property type="entry name" value="Topoisomerase I, domain 3"/>
    <property type="match status" value="1"/>
</dbReference>
<comment type="catalytic activity">
    <reaction evidence="1">
        <text>ATP-independent breakage of single-stranded DNA, followed by passage and rejoining.</text>
        <dbReference type="EC" id="5.6.2.1"/>
    </reaction>
</comment>
<keyword evidence="5" id="KW-0238">DNA-binding</keyword>
<reference evidence="14 15" key="1">
    <citation type="submission" date="2016-10" db="EMBL/GenBank/DDBJ databases">
        <authorList>
            <person name="de Groot N.N."/>
        </authorList>
    </citation>
    <scope>NUCLEOTIDE SEQUENCE [LARGE SCALE GENOMIC DNA]</scope>
    <source>
        <strain evidence="14 15">AR67</strain>
    </source>
</reference>
<dbReference type="Gene3D" id="1.10.460.10">
    <property type="entry name" value="Topoisomerase I, domain 2"/>
    <property type="match status" value="1"/>
</dbReference>
<feature type="domain" description="Toprim" evidence="12">
    <location>
        <begin position="2"/>
        <end position="140"/>
    </location>
</feature>